<keyword evidence="2" id="KW-1185">Reference proteome</keyword>
<gene>
    <name evidence="1" type="ORF">CALCODRAFT_56671</name>
</gene>
<dbReference type="InParanoid" id="A0A165DPL8"/>
<dbReference type="EMBL" id="KV424042">
    <property type="protein sequence ID" value="KZT53264.1"/>
    <property type="molecule type" value="Genomic_DNA"/>
</dbReference>
<reference evidence="1 2" key="1">
    <citation type="journal article" date="2016" name="Mol. Biol. Evol.">
        <title>Comparative Genomics of Early-Diverging Mushroom-Forming Fungi Provides Insights into the Origins of Lignocellulose Decay Capabilities.</title>
        <authorList>
            <person name="Nagy L.G."/>
            <person name="Riley R."/>
            <person name="Tritt A."/>
            <person name="Adam C."/>
            <person name="Daum C."/>
            <person name="Floudas D."/>
            <person name="Sun H."/>
            <person name="Yadav J.S."/>
            <person name="Pangilinan J."/>
            <person name="Larsson K.H."/>
            <person name="Matsuura K."/>
            <person name="Barry K."/>
            <person name="Labutti K."/>
            <person name="Kuo R."/>
            <person name="Ohm R.A."/>
            <person name="Bhattacharya S.S."/>
            <person name="Shirouzu T."/>
            <person name="Yoshinaga Y."/>
            <person name="Martin F.M."/>
            <person name="Grigoriev I.V."/>
            <person name="Hibbett D.S."/>
        </authorList>
    </citation>
    <scope>NUCLEOTIDE SEQUENCE [LARGE SCALE GENOMIC DNA]</scope>
    <source>
        <strain evidence="1 2">HHB12733</strain>
    </source>
</reference>
<evidence type="ECO:0000313" key="2">
    <source>
        <dbReference type="Proteomes" id="UP000076842"/>
    </source>
</evidence>
<organism evidence="1 2">
    <name type="scientific">Calocera cornea HHB12733</name>
    <dbReference type="NCBI Taxonomy" id="1353952"/>
    <lineage>
        <taxon>Eukaryota</taxon>
        <taxon>Fungi</taxon>
        <taxon>Dikarya</taxon>
        <taxon>Basidiomycota</taxon>
        <taxon>Agaricomycotina</taxon>
        <taxon>Dacrymycetes</taxon>
        <taxon>Dacrymycetales</taxon>
        <taxon>Dacrymycetaceae</taxon>
        <taxon>Calocera</taxon>
    </lineage>
</organism>
<dbReference type="Proteomes" id="UP000076842">
    <property type="component" value="Unassembled WGS sequence"/>
</dbReference>
<name>A0A165DPL8_9BASI</name>
<dbReference type="AlphaFoldDB" id="A0A165DPL8"/>
<proteinExistence type="predicted"/>
<sequence length="78" mass="8732">MSKHTPPHVSIRATVSVMPPLMEALEHCLQGHLVSVERRELNDHPEHMLRILLQTPPPSKKTCSDLLCHNVLPEPSNG</sequence>
<evidence type="ECO:0000313" key="1">
    <source>
        <dbReference type="EMBL" id="KZT53264.1"/>
    </source>
</evidence>
<protein>
    <submittedName>
        <fullName evidence="1">Uncharacterized protein</fullName>
    </submittedName>
</protein>
<accession>A0A165DPL8</accession>